<gene>
    <name evidence="2" type="ORF">BSZ32_09105</name>
</gene>
<sequence>MLFRGGKMMWLLSALFTLSSSVGAQVALSERLESAHTTYLNQMRQGFGSLRDPYRVPPKGKIVVEGFDGASSRYQYTWKRDIPVTVFWVGEDATENNPVHNHASSWDPNWKHSYGGFDDPNNRKGFFPAKFKPRLNPFYIALPYNDVARGGGRFKPEASGLIKWFWRSAKAPGKSVCKGRWLAIHFGHKVCYAQWEDCGPFYTDDHAYVFQNSRPKPNRNGNAGLDVSPAVRDFLEVKSSQRVSWKFVESSDVPQGPWSEWVLPQS</sequence>
<comment type="caution">
    <text evidence="2">The sequence shown here is derived from an EMBL/GenBank/DDBJ whole genome shotgun (WGS) entry which is preliminary data.</text>
</comment>
<dbReference type="RefSeq" id="WP_105043143.1">
    <property type="nucleotide sequence ID" value="NZ_MQWA01000001.1"/>
</dbReference>
<feature type="chain" id="PRO_5015497184" evidence="1">
    <location>
        <begin position="25"/>
        <end position="266"/>
    </location>
</feature>
<evidence type="ECO:0000313" key="3">
    <source>
        <dbReference type="Proteomes" id="UP000239907"/>
    </source>
</evidence>
<proteinExistence type="predicted"/>
<keyword evidence="1" id="KW-0732">Signal</keyword>
<evidence type="ECO:0000313" key="2">
    <source>
        <dbReference type="EMBL" id="PQJ28646.1"/>
    </source>
</evidence>
<accession>A0A2S7U0W7</accession>
<dbReference type="EMBL" id="MQWA01000001">
    <property type="protein sequence ID" value="PQJ28646.1"/>
    <property type="molecule type" value="Genomic_DNA"/>
</dbReference>
<keyword evidence="3" id="KW-1185">Reference proteome</keyword>
<name>A0A2S7U0W7_9BACT</name>
<reference evidence="2 3" key="1">
    <citation type="submission" date="2016-12" db="EMBL/GenBank/DDBJ databases">
        <title>Study of bacterial adaptation to deep sea.</title>
        <authorList>
            <person name="Song J."/>
            <person name="Yoshizawa S."/>
            <person name="Kogure K."/>
        </authorList>
    </citation>
    <scope>NUCLEOTIDE SEQUENCE [LARGE SCALE GENOMIC DNA]</scope>
    <source>
        <strain evidence="2 3">SAORIC-165</strain>
    </source>
</reference>
<feature type="signal peptide" evidence="1">
    <location>
        <begin position="1"/>
        <end position="24"/>
    </location>
</feature>
<protein>
    <submittedName>
        <fullName evidence="2">Uncharacterized protein</fullName>
    </submittedName>
</protein>
<evidence type="ECO:0000256" key="1">
    <source>
        <dbReference type="SAM" id="SignalP"/>
    </source>
</evidence>
<dbReference type="Proteomes" id="UP000239907">
    <property type="component" value="Unassembled WGS sequence"/>
</dbReference>
<dbReference type="AlphaFoldDB" id="A0A2S7U0W7"/>
<organism evidence="2 3">
    <name type="scientific">Rubritalea profundi</name>
    <dbReference type="NCBI Taxonomy" id="1658618"/>
    <lineage>
        <taxon>Bacteria</taxon>
        <taxon>Pseudomonadati</taxon>
        <taxon>Verrucomicrobiota</taxon>
        <taxon>Verrucomicrobiia</taxon>
        <taxon>Verrucomicrobiales</taxon>
        <taxon>Rubritaleaceae</taxon>
        <taxon>Rubritalea</taxon>
    </lineage>
</organism>